<proteinExistence type="predicted"/>
<reference evidence="1" key="1">
    <citation type="journal article" date="2021" name="Proc. Natl. Acad. Sci. U.S.A.">
        <title>A Catalog of Tens of Thousands of Viruses from Human Metagenomes Reveals Hidden Associations with Chronic Diseases.</title>
        <authorList>
            <person name="Tisza M.J."/>
            <person name="Buck C.B."/>
        </authorList>
    </citation>
    <scope>NUCLEOTIDE SEQUENCE</scope>
    <source>
        <strain evidence="1">CtZro7</strain>
    </source>
</reference>
<dbReference type="EMBL" id="BK015483">
    <property type="protein sequence ID" value="DAE09134.1"/>
    <property type="molecule type" value="Genomic_DNA"/>
</dbReference>
<evidence type="ECO:0000313" key="1">
    <source>
        <dbReference type="EMBL" id="DAE09134.1"/>
    </source>
</evidence>
<name>A0A8S5PPV5_9CAUD</name>
<accession>A0A8S5PPV5</accession>
<organism evidence="1">
    <name type="scientific">Siphoviridae sp. ctZro7</name>
    <dbReference type="NCBI Taxonomy" id="2825561"/>
    <lineage>
        <taxon>Viruses</taxon>
        <taxon>Duplodnaviria</taxon>
        <taxon>Heunggongvirae</taxon>
        <taxon>Uroviricota</taxon>
        <taxon>Caudoviricetes</taxon>
    </lineage>
</organism>
<protein>
    <submittedName>
        <fullName evidence="1">High potential iron-sulfur protein like</fullName>
    </submittedName>
</protein>
<sequence>MKCRDCVMFREEDADSPPACWRGEKEEFARGDDEACDRYRPLEIAY</sequence>